<keyword evidence="6" id="KW-0378">Hydrolase</keyword>
<organism evidence="17 18">
    <name type="scientific">Phaeovibrio sulfidiphilus</name>
    <dbReference type="NCBI Taxonomy" id="1220600"/>
    <lineage>
        <taxon>Bacteria</taxon>
        <taxon>Pseudomonadati</taxon>
        <taxon>Pseudomonadota</taxon>
        <taxon>Alphaproteobacteria</taxon>
        <taxon>Rhodospirillales</taxon>
        <taxon>Rhodospirillaceae</taxon>
        <taxon>Phaeovibrio</taxon>
    </lineage>
</organism>
<dbReference type="InterPro" id="IPR000086">
    <property type="entry name" value="NUDIX_hydrolase_dom"/>
</dbReference>
<evidence type="ECO:0000313" key="18">
    <source>
        <dbReference type="Proteomes" id="UP000631034"/>
    </source>
</evidence>
<evidence type="ECO:0000256" key="6">
    <source>
        <dbReference type="ARBA" id="ARBA00022801"/>
    </source>
</evidence>
<dbReference type="CDD" id="cd24155">
    <property type="entry name" value="NUDIX_ADPRase"/>
    <property type="match status" value="1"/>
</dbReference>
<comment type="function">
    <text evidence="8">Acts on ADP-mannose and ADP-glucose as well as ADP-ribose. Prevents glycogen biosynthesis. The reaction catalyzed by this enzyme is a limiting step of the gluconeogenic process.</text>
</comment>
<comment type="caution">
    <text evidence="17">The sequence shown here is derived from an EMBL/GenBank/DDBJ whole genome shotgun (WGS) entry which is preliminary data.</text>
</comment>
<evidence type="ECO:0000256" key="1">
    <source>
        <dbReference type="ARBA" id="ARBA00001946"/>
    </source>
</evidence>
<dbReference type="GO" id="GO:0047631">
    <property type="term" value="F:ADP-ribose diphosphatase activity"/>
    <property type="evidence" value="ECO:0007669"/>
    <property type="project" value="UniProtKB-EC"/>
</dbReference>
<evidence type="ECO:0000256" key="12">
    <source>
        <dbReference type="ARBA" id="ARBA00049546"/>
    </source>
</evidence>
<feature type="short sequence motif" description="Nudix box" evidence="14">
    <location>
        <begin position="178"/>
        <end position="200"/>
    </location>
</feature>
<dbReference type="GO" id="GO:0019144">
    <property type="term" value="F:ADP-sugar diphosphatase activity"/>
    <property type="evidence" value="ECO:0007669"/>
    <property type="project" value="TreeGrafter"/>
</dbReference>
<evidence type="ECO:0000256" key="2">
    <source>
        <dbReference type="ARBA" id="ARBA00007482"/>
    </source>
</evidence>
<keyword evidence="7 13" id="KW-0460">Magnesium</keyword>
<reference evidence="17" key="1">
    <citation type="submission" date="2020-10" db="EMBL/GenBank/DDBJ databases">
        <title>Genome sequence of the unusual species of purple photosynthetic bacteria, Phaeovibrio sulfidiphilus DSM 23193, type strain.</title>
        <authorList>
            <person name="Kyndt J.A."/>
            <person name="Meyer T.E."/>
        </authorList>
    </citation>
    <scope>NUCLEOTIDE SEQUENCE</scope>
    <source>
        <strain evidence="17">DSM 23193</strain>
    </source>
</reference>
<dbReference type="GO" id="GO:0006753">
    <property type="term" value="P:nucleoside phosphate metabolic process"/>
    <property type="evidence" value="ECO:0007669"/>
    <property type="project" value="TreeGrafter"/>
</dbReference>
<dbReference type="InterPro" id="IPR004385">
    <property type="entry name" value="NDP_pyrophosphatase"/>
</dbReference>
<keyword evidence="5 13" id="KW-0479">Metal-binding</keyword>
<evidence type="ECO:0000256" key="13">
    <source>
        <dbReference type="PIRSR" id="PIRSR604385-2"/>
    </source>
</evidence>
<feature type="binding site" evidence="13">
    <location>
        <position position="197"/>
    </location>
    <ligand>
        <name>Mg(2+)</name>
        <dbReference type="ChEBI" id="CHEBI:18420"/>
        <label>1</label>
    </ligand>
</feature>
<comment type="similarity">
    <text evidence="2">Belongs to the Nudix hydrolase family. NudF subfamily.</text>
</comment>
<dbReference type="AlphaFoldDB" id="A0A8J6YNR6"/>
<feature type="binding site" evidence="13">
    <location>
        <position position="245"/>
    </location>
    <ligand>
        <name>Mg(2+)</name>
        <dbReference type="ChEBI" id="CHEBI:18420"/>
        <label>1</label>
    </ligand>
</feature>
<evidence type="ECO:0000256" key="8">
    <source>
        <dbReference type="ARBA" id="ARBA00025164"/>
    </source>
</evidence>
<comment type="cofactor">
    <cofactor evidence="1 13">
        <name>Mg(2+)</name>
        <dbReference type="ChEBI" id="CHEBI:18420"/>
    </cofactor>
</comment>
<dbReference type="EC" id="3.6.1.13" evidence="3"/>
<dbReference type="EMBL" id="JACZHT010000002">
    <property type="protein sequence ID" value="MBE1236746.1"/>
    <property type="molecule type" value="Genomic_DNA"/>
</dbReference>
<gene>
    <name evidence="17" type="ORF">IHV25_03645</name>
</gene>
<evidence type="ECO:0000256" key="3">
    <source>
        <dbReference type="ARBA" id="ARBA00012453"/>
    </source>
</evidence>
<dbReference type="PANTHER" id="PTHR11839:SF5">
    <property type="entry name" value="ADP-RIBOSE PYROPHOSPHATASE"/>
    <property type="match status" value="1"/>
</dbReference>
<feature type="region of interest" description="Disordered" evidence="15">
    <location>
        <begin position="1"/>
        <end position="93"/>
    </location>
</feature>
<evidence type="ECO:0000259" key="16">
    <source>
        <dbReference type="PROSITE" id="PS51462"/>
    </source>
</evidence>
<evidence type="ECO:0000256" key="9">
    <source>
        <dbReference type="ARBA" id="ARBA00030162"/>
    </source>
</evidence>
<evidence type="ECO:0000256" key="5">
    <source>
        <dbReference type="ARBA" id="ARBA00022723"/>
    </source>
</evidence>
<evidence type="ECO:0000313" key="17">
    <source>
        <dbReference type="EMBL" id="MBE1236746.1"/>
    </source>
</evidence>
<name>A0A8J6YNR6_9PROT</name>
<dbReference type="SUPFAM" id="SSF55811">
    <property type="entry name" value="Nudix"/>
    <property type="match status" value="1"/>
</dbReference>
<dbReference type="Gene3D" id="3.90.79.10">
    <property type="entry name" value="Nucleoside Triphosphate Pyrophosphohydrolase"/>
    <property type="match status" value="1"/>
</dbReference>
<evidence type="ECO:0000256" key="11">
    <source>
        <dbReference type="ARBA" id="ARBA00033056"/>
    </source>
</evidence>
<protein>
    <recommendedName>
        <fullName evidence="4">ADP-ribose pyrophosphatase</fullName>
        <ecNumber evidence="3">3.6.1.13</ecNumber>
    </recommendedName>
    <alternativeName>
        <fullName evidence="9">ADP-ribose diphosphatase</fullName>
    </alternativeName>
    <alternativeName>
        <fullName evidence="11">ADP-ribose phosphohydrolase</fullName>
    </alternativeName>
    <alternativeName>
        <fullName evidence="10">Adenosine diphosphoribose pyrophosphatase</fullName>
    </alternativeName>
</protein>
<dbReference type="NCBIfam" id="TIGR00052">
    <property type="entry name" value="nudix-type nucleoside diphosphatase, YffH/AdpP family"/>
    <property type="match status" value="1"/>
</dbReference>
<evidence type="ECO:0000256" key="15">
    <source>
        <dbReference type="SAM" id="MobiDB-lite"/>
    </source>
</evidence>
<comment type="catalytic activity">
    <reaction evidence="12">
        <text>ADP-D-ribose + H2O = D-ribose 5-phosphate + AMP + 2 H(+)</text>
        <dbReference type="Rhea" id="RHEA:10412"/>
        <dbReference type="ChEBI" id="CHEBI:15377"/>
        <dbReference type="ChEBI" id="CHEBI:15378"/>
        <dbReference type="ChEBI" id="CHEBI:57967"/>
        <dbReference type="ChEBI" id="CHEBI:78346"/>
        <dbReference type="ChEBI" id="CHEBI:456215"/>
        <dbReference type="EC" id="3.6.1.13"/>
    </reaction>
</comment>
<dbReference type="PROSITE" id="PS51462">
    <property type="entry name" value="NUDIX"/>
    <property type="match status" value="1"/>
</dbReference>
<dbReference type="PANTHER" id="PTHR11839">
    <property type="entry name" value="UDP/ADP-SUGAR PYROPHOSPHATASE"/>
    <property type="match status" value="1"/>
</dbReference>
<dbReference type="Proteomes" id="UP000631034">
    <property type="component" value="Unassembled WGS sequence"/>
</dbReference>
<accession>A0A8J6YNR6</accession>
<feature type="domain" description="Nudix hydrolase" evidence="16">
    <location>
        <begin position="136"/>
        <end position="279"/>
    </location>
</feature>
<evidence type="ECO:0000256" key="4">
    <source>
        <dbReference type="ARBA" id="ARBA00013297"/>
    </source>
</evidence>
<sequence>MQRPRCPPPATRAAGLSTGTGSGGAPSSECPAITTPPRPCPETSGGTAPRPGPDTTSCACGGSAGARAPGSASPQGASVPASDTPAPFGTAPVPTGVELLDRTSLSNRYLQVDALRLRVERFDGDTGPEIRREIVHRGHAAALLPYDPERDRVVLLQQFRPGLWDAGLPAWDIEIVAGIVDGSDTPEVTVLRECREECGLEARDLVRLACYLPSPGFSTETVSLFLGRVDSARAGGLFGVPEEGEDIRAFAVDAAEFVRAALAGATRNATALIAAQWLALNHAALREGRWPGAASDPPVFL</sequence>
<dbReference type="Pfam" id="PF00293">
    <property type="entry name" value="NUDIX"/>
    <property type="match status" value="1"/>
</dbReference>
<feature type="binding site" evidence="13">
    <location>
        <position position="177"/>
    </location>
    <ligand>
        <name>Mg(2+)</name>
        <dbReference type="ChEBI" id="CHEBI:18420"/>
        <label>1</label>
    </ligand>
</feature>
<feature type="binding site" evidence="13">
    <location>
        <position position="193"/>
    </location>
    <ligand>
        <name>Mg(2+)</name>
        <dbReference type="ChEBI" id="CHEBI:18420"/>
        <label>1</label>
    </ligand>
</feature>
<feature type="compositionally biased region" description="Pro residues" evidence="15">
    <location>
        <begin position="1"/>
        <end position="10"/>
    </location>
</feature>
<feature type="compositionally biased region" description="Low complexity" evidence="15">
    <location>
        <begin position="59"/>
        <end position="82"/>
    </location>
</feature>
<dbReference type="GO" id="GO:0046872">
    <property type="term" value="F:metal ion binding"/>
    <property type="evidence" value="ECO:0007669"/>
    <property type="project" value="UniProtKB-KW"/>
</dbReference>
<dbReference type="GO" id="GO:0019693">
    <property type="term" value="P:ribose phosphate metabolic process"/>
    <property type="evidence" value="ECO:0007669"/>
    <property type="project" value="TreeGrafter"/>
</dbReference>
<evidence type="ECO:0000256" key="7">
    <source>
        <dbReference type="ARBA" id="ARBA00022842"/>
    </source>
</evidence>
<keyword evidence="18" id="KW-1185">Reference proteome</keyword>
<dbReference type="GO" id="GO:0005829">
    <property type="term" value="C:cytosol"/>
    <property type="evidence" value="ECO:0007669"/>
    <property type="project" value="TreeGrafter"/>
</dbReference>
<evidence type="ECO:0000256" key="14">
    <source>
        <dbReference type="PIRSR" id="PIRSR604385-3"/>
    </source>
</evidence>
<evidence type="ECO:0000256" key="10">
    <source>
        <dbReference type="ARBA" id="ARBA00030308"/>
    </source>
</evidence>
<dbReference type="InterPro" id="IPR015797">
    <property type="entry name" value="NUDIX_hydrolase-like_dom_sf"/>
</dbReference>
<proteinExistence type="inferred from homology"/>